<dbReference type="Proteomes" id="UP000554482">
    <property type="component" value="Unassembled WGS sequence"/>
</dbReference>
<sequence>MVIDAYSAWKVSTMLRRSVCSAVESGLLQLGNALLTQRTKRRLDELIEPEYTHKFGSASWPGASQGTSNTFLIGWKLLPDPENEANKANELVFGHSTLYGMVP</sequence>
<dbReference type="EMBL" id="JABWDY010001270">
    <property type="protein sequence ID" value="KAF5207553.1"/>
    <property type="molecule type" value="Genomic_DNA"/>
</dbReference>
<proteinExistence type="predicted"/>
<gene>
    <name evidence="1" type="ORF">FRX31_002864</name>
</gene>
<protein>
    <submittedName>
        <fullName evidence="1">Uncharacterized protein</fullName>
    </submittedName>
</protein>
<organism evidence="1 2">
    <name type="scientific">Thalictrum thalictroides</name>
    <name type="common">Rue-anemone</name>
    <name type="synonym">Anemone thalictroides</name>
    <dbReference type="NCBI Taxonomy" id="46969"/>
    <lineage>
        <taxon>Eukaryota</taxon>
        <taxon>Viridiplantae</taxon>
        <taxon>Streptophyta</taxon>
        <taxon>Embryophyta</taxon>
        <taxon>Tracheophyta</taxon>
        <taxon>Spermatophyta</taxon>
        <taxon>Magnoliopsida</taxon>
        <taxon>Ranunculales</taxon>
        <taxon>Ranunculaceae</taxon>
        <taxon>Thalictroideae</taxon>
        <taxon>Thalictrum</taxon>
    </lineage>
</organism>
<comment type="caution">
    <text evidence="1">The sequence shown here is derived from an EMBL/GenBank/DDBJ whole genome shotgun (WGS) entry which is preliminary data.</text>
</comment>
<reference evidence="1 2" key="1">
    <citation type="submission" date="2020-06" db="EMBL/GenBank/DDBJ databases">
        <title>Transcriptomic and genomic resources for Thalictrum thalictroides and T. hernandezii: Facilitating candidate gene discovery in an emerging model plant lineage.</title>
        <authorList>
            <person name="Arias T."/>
            <person name="Riano-Pachon D.M."/>
            <person name="Di Stilio V.S."/>
        </authorList>
    </citation>
    <scope>NUCLEOTIDE SEQUENCE [LARGE SCALE GENOMIC DNA]</scope>
    <source>
        <strain evidence="2">cv. WT478/WT964</strain>
        <tissue evidence="1">Leaves</tissue>
    </source>
</reference>
<dbReference type="AlphaFoldDB" id="A0A7J6XDJ5"/>
<evidence type="ECO:0000313" key="1">
    <source>
        <dbReference type="EMBL" id="KAF5207553.1"/>
    </source>
</evidence>
<keyword evidence="2" id="KW-1185">Reference proteome</keyword>
<accession>A0A7J6XDJ5</accession>
<evidence type="ECO:0000313" key="2">
    <source>
        <dbReference type="Proteomes" id="UP000554482"/>
    </source>
</evidence>
<name>A0A7J6XDJ5_THATH</name>